<keyword evidence="1" id="KW-0812">Transmembrane</keyword>
<evidence type="ECO:0000313" key="2">
    <source>
        <dbReference type="EMBL" id="MBW4709528.1"/>
    </source>
</evidence>
<dbReference type="Pfam" id="PF07332">
    <property type="entry name" value="Phage_holin_3_6"/>
    <property type="match status" value="1"/>
</dbReference>
<dbReference type="RefSeq" id="WP_219505184.1">
    <property type="nucleotide sequence ID" value="NZ_JAHXDN010000005.1"/>
</dbReference>
<sequence>MSDNTTNKSAGNLLTDAMSNVSGLVRNEVDLARAEISENVTKAGVAIGLIAGAALIALVALNVLAAALVAALTEAGLDAGWSALIVGAALGIIAFVLINKGVNDLKLSSLAPTRTVKNVQRDAAAVKEAYDDK</sequence>
<feature type="transmembrane region" description="Helical" evidence="1">
    <location>
        <begin position="43"/>
        <end position="73"/>
    </location>
</feature>
<name>A0A9X1K3F8_9RHOB</name>
<evidence type="ECO:0000256" key="1">
    <source>
        <dbReference type="SAM" id="Phobius"/>
    </source>
</evidence>
<protein>
    <submittedName>
        <fullName evidence="2">Phage holin family protein</fullName>
    </submittedName>
</protein>
<dbReference type="InterPro" id="IPR009937">
    <property type="entry name" value="Phage_holin_3_6"/>
</dbReference>
<feature type="transmembrane region" description="Helical" evidence="1">
    <location>
        <begin position="79"/>
        <end position="98"/>
    </location>
</feature>
<dbReference type="EMBL" id="JAHXDN010000005">
    <property type="protein sequence ID" value="MBW4709528.1"/>
    <property type="molecule type" value="Genomic_DNA"/>
</dbReference>
<dbReference type="Proteomes" id="UP001138661">
    <property type="component" value="Unassembled WGS sequence"/>
</dbReference>
<accession>A0A9X1K3F8</accession>
<keyword evidence="1" id="KW-0472">Membrane</keyword>
<keyword evidence="3" id="KW-1185">Reference proteome</keyword>
<proteinExistence type="predicted"/>
<organism evidence="2 3">
    <name type="scientific">Roseobacter insulae</name>
    <dbReference type="NCBI Taxonomy" id="2859783"/>
    <lineage>
        <taxon>Bacteria</taxon>
        <taxon>Pseudomonadati</taxon>
        <taxon>Pseudomonadota</taxon>
        <taxon>Alphaproteobacteria</taxon>
        <taxon>Rhodobacterales</taxon>
        <taxon>Roseobacteraceae</taxon>
        <taxon>Roseobacter</taxon>
    </lineage>
</organism>
<dbReference type="AlphaFoldDB" id="A0A9X1K3F8"/>
<keyword evidence="1" id="KW-1133">Transmembrane helix</keyword>
<gene>
    <name evidence="2" type="ORF">KX928_17195</name>
</gene>
<reference evidence="2" key="1">
    <citation type="submission" date="2021-07" db="EMBL/GenBank/DDBJ databases">
        <title>Roseobacter insulae sp. nov., isolated from a tidal flat.</title>
        <authorList>
            <person name="Park S."/>
            <person name="Yoon J.-H."/>
        </authorList>
    </citation>
    <scope>NUCLEOTIDE SEQUENCE</scope>
    <source>
        <strain evidence="2">YSTF-M11</strain>
    </source>
</reference>
<evidence type="ECO:0000313" key="3">
    <source>
        <dbReference type="Proteomes" id="UP001138661"/>
    </source>
</evidence>
<comment type="caution">
    <text evidence="2">The sequence shown here is derived from an EMBL/GenBank/DDBJ whole genome shotgun (WGS) entry which is preliminary data.</text>
</comment>